<dbReference type="InterPro" id="IPR015365">
    <property type="entry name" value="Elong-fact-P_C"/>
</dbReference>
<dbReference type="NCBIfam" id="TIGR00038">
    <property type="entry name" value="efp"/>
    <property type="match status" value="1"/>
</dbReference>
<dbReference type="CDD" id="cd04470">
    <property type="entry name" value="S1_EF-P_repeat_1"/>
    <property type="match status" value="1"/>
</dbReference>
<keyword evidence="5 7" id="KW-0251">Elongation factor</keyword>
<dbReference type="PANTHER" id="PTHR30053">
    <property type="entry name" value="ELONGATION FACTOR P"/>
    <property type="match status" value="1"/>
</dbReference>
<comment type="pathway">
    <text evidence="2 7">Protein biosynthesis; polypeptide chain elongation.</text>
</comment>
<dbReference type="GO" id="GO:0003746">
    <property type="term" value="F:translation elongation factor activity"/>
    <property type="evidence" value="ECO:0007669"/>
    <property type="project" value="UniProtKB-UniRule"/>
</dbReference>
<dbReference type="GO" id="GO:0005829">
    <property type="term" value="C:cytosol"/>
    <property type="evidence" value="ECO:0007669"/>
    <property type="project" value="UniProtKB-ARBA"/>
</dbReference>
<protein>
    <recommendedName>
        <fullName evidence="7 8">Elongation factor P</fullName>
        <shortName evidence="7">EF-P</shortName>
    </recommendedName>
</protein>
<comment type="function">
    <text evidence="7">Involved in peptide bond synthesis. Stimulates efficient translation and peptide-bond synthesis on native or reconstituted 70S ribosomes in vitro. Probably functions indirectly by altering the affinity of the ribosome for aminoacyl-tRNA, thus increasing their reactivity as acceptors for peptidyl transferase.</text>
</comment>
<organism evidence="12 13">
    <name type="scientific">Arboricoccus pini</name>
    <dbReference type="NCBI Taxonomy" id="1963835"/>
    <lineage>
        <taxon>Bacteria</taxon>
        <taxon>Pseudomonadati</taxon>
        <taxon>Pseudomonadota</taxon>
        <taxon>Alphaproteobacteria</taxon>
        <taxon>Geminicoccales</taxon>
        <taxon>Geminicoccaceae</taxon>
        <taxon>Arboricoccus</taxon>
    </lineage>
</organism>
<comment type="similarity">
    <text evidence="3 7 9">Belongs to the elongation factor P family.</text>
</comment>
<evidence type="ECO:0000256" key="9">
    <source>
        <dbReference type="RuleBase" id="RU004389"/>
    </source>
</evidence>
<dbReference type="FunFam" id="2.40.50.140:FF:000004">
    <property type="entry name" value="Elongation factor P"/>
    <property type="match status" value="1"/>
</dbReference>
<evidence type="ECO:0000256" key="1">
    <source>
        <dbReference type="ARBA" id="ARBA00004496"/>
    </source>
</evidence>
<dbReference type="FunFam" id="2.30.30.30:FF:000003">
    <property type="entry name" value="Elongation factor P"/>
    <property type="match status" value="1"/>
</dbReference>
<dbReference type="SMART" id="SM01185">
    <property type="entry name" value="EFP"/>
    <property type="match status" value="1"/>
</dbReference>
<proteinExistence type="inferred from homology"/>
<dbReference type="InterPro" id="IPR011768">
    <property type="entry name" value="Transl_elongation_fac_P"/>
</dbReference>
<evidence type="ECO:0000256" key="5">
    <source>
        <dbReference type="ARBA" id="ARBA00022768"/>
    </source>
</evidence>
<reference evidence="12 13" key="1">
    <citation type="submission" date="2017-06" db="EMBL/GenBank/DDBJ databases">
        <authorList>
            <person name="Kim H.J."/>
            <person name="Triplett B.A."/>
        </authorList>
    </citation>
    <scope>NUCLEOTIDE SEQUENCE [LARGE SCALE GENOMIC DNA]</scope>
    <source>
        <strain evidence="12 13">B29T1</strain>
    </source>
</reference>
<feature type="domain" description="Translation elongation factor P/YeiP central" evidence="11">
    <location>
        <begin position="68"/>
        <end position="123"/>
    </location>
</feature>
<dbReference type="EMBL" id="FYEH01000001">
    <property type="protein sequence ID" value="SNB51559.1"/>
    <property type="molecule type" value="Genomic_DNA"/>
</dbReference>
<dbReference type="Pfam" id="PF01132">
    <property type="entry name" value="EFP"/>
    <property type="match status" value="1"/>
</dbReference>
<dbReference type="InterPro" id="IPR001059">
    <property type="entry name" value="Transl_elong_P/YeiP_cen"/>
</dbReference>
<dbReference type="PROSITE" id="PS01275">
    <property type="entry name" value="EFP"/>
    <property type="match status" value="1"/>
</dbReference>
<keyword evidence="6 7" id="KW-0648">Protein biosynthesis</keyword>
<dbReference type="Pfam" id="PF08207">
    <property type="entry name" value="EFP_N"/>
    <property type="match status" value="1"/>
</dbReference>
<evidence type="ECO:0000256" key="3">
    <source>
        <dbReference type="ARBA" id="ARBA00009479"/>
    </source>
</evidence>
<evidence type="ECO:0000256" key="2">
    <source>
        <dbReference type="ARBA" id="ARBA00004815"/>
    </source>
</evidence>
<evidence type="ECO:0000259" key="11">
    <source>
        <dbReference type="SMART" id="SM01185"/>
    </source>
</evidence>
<dbReference type="Gene3D" id="2.30.30.30">
    <property type="match status" value="1"/>
</dbReference>
<dbReference type="OrthoDB" id="9801844at2"/>
<name>A0A212PWY8_9PROT</name>
<comment type="subcellular location">
    <subcellularLocation>
        <location evidence="1 7">Cytoplasm</location>
    </subcellularLocation>
</comment>
<dbReference type="InterPro" id="IPR013185">
    <property type="entry name" value="Transl_elong_KOW-like"/>
</dbReference>
<dbReference type="GO" id="GO:0043043">
    <property type="term" value="P:peptide biosynthetic process"/>
    <property type="evidence" value="ECO:0007669"/>
    <property type="project" value="InterPro"/>
</dbReference>
<gene>
    <name evidence="7" type="primary">efp</name>
    <name evidence="12" type="ORF">SAMN07250955_10199</name>
</gene>
<dbReference type="RefSeq" id="WP_088559440.1">
    <property type="nucleotide sequence ID" value="NZ_FYEH01000001.1"/>
</dbReference>
<dbReference type="SMART" id="SM00841">
    <property type="entry name" value="Elong-fact-P_C"/>
    <property type="match status" value="1"/>
</dbReference>
<evidence type="ECO:0000256" key="4">
    <source>
        <dbReference type="ARBA" id="ARBA00022490"/>
    </source>
</evidence>
<evidence type="ECO:0000259" key="10">
    <source>
        <dbReference type="SMART" id="SM00841"/>
    </source>
</evidence>
<evidence type="ECO:0000256" key="7">
    <source>
        <dbReference type="HAMAP-Rule" id="MF_00141"/>
    </source>
</evidence>
<dbReference type="AlphaFoldDB" id="A0A212PWY8"/>
<dbReference type="InterPro" id="IPR008991">
    <property type="entry name" value="Translation_prot_SH3-like_sf"/>
</dbReference>
<dbReference type="InterPro" id="IPR020599">
    <property type="entry name" value="Transl_elong_fac_P/YeiP"/>
</dbReference>
<dbReference type="FunFam" id="2.40.50.140:FF:000009">
    <property type="entry name" value="Elongation factor P"/>
    <property type="match status" value="1"/>
</dbReference>
<dbReference type="InterPro" id="IPR012340">
    <property type="entry name" value="NA-bd_OB-fold"/>
</dbReference>
<dbReference type="HAMAP" id="MF_00141">
    <property type="entry name" value="EF_P"/>
    <property type="match status" value="1"/>
</dbReference>
<dbReference type="NCBIfam" id="NF001810">
    <property type="entry name" value="PRK00529.1"/>
    <property type="match status" value="1"/>
</dbReference>
<dbReference type="Proteomes" id="UP000197065">
    <property type="component" value="Unassembled WGS sequence"/>
</dbReference>
<evidence type="ECO:0000256" key="8">
    <source>
        <dbReference type="NCBIfam" id="TIGR00038"/>
    </source>
</evidence>
<sequence>MKINVNELKPGYIIEYKGKLWALVKGDHVKPGKGPAYLQAELKAIPEGTKLNQRFNTSETVDNVELDQADHQFLYAEGEDQLVFMNQETFEQITLSKAIIGEGVVFLQEGMVVKVKSHDGQPLIVVLPDKVTCTIVEADPVVKGQTAASSYKHAILDNGLRVLVPPHVESGTRIVVNTADGAYIERAKA</sequence>
<dbReference type="PIRSF" id="PIRSF005901">
    <property type="entry name" value="EF-P"/>
    <property type="match status" value="1"/>
</dbReference>
<dbReference type="InterPro" id="IPR014722">
    <property type="entry name" value="Rib_uL2_dom2"/>
</dbReference>
<dbReference type="SUPFAM" id="SSF50249">
    <property type="entry name" value="Nucleic acid-binding proteins"/>
    <property type="match status" value="2"/>
</dbReference>
<dbReference type="InterPro" id="IPR013852">
    <property type="entry name" value="Transl_elong_P/YeiP_CS"/>
</dbReference>
<dbReference type="UniPathway" id="UPA00345"/>
<dbReference type="Gene3D" id="2.40.50.140">
    <property type="entry name" value="Nucleic acid-binding proteins"/>
    <property type="match status" value="2"/>
</dbReference>
<dbReference type="PANTHER" id="PTHR30053:SF14">
    <property type="entry name" value="TRANSLATION ELONGATION FACTOR KOW-LIKE DOMAIN-CONTAINING PROTEIN"/>
    <property type="match status" value="1"/>
</dbReference>
<accession>A0A212PWY8</accession>
<evidence type="ECO:0000313" key="13">
    <source>
        <dbReference type="Proteomes" id="UP000197065"/>
    </source>
</evidence>
<keyword evidence="4 7" id="KW-0963">Cytoplasm</keyword>
<dbReference type="SUPFAM" id="SSF50104">
    <property type="entry name" value="Translation proteins SH3-like domain"/>
    <property type="match status" value="1"/>
</dbReference>
<dbReference type="Pfam" id="PF09285">
    <property type="entry name" value="Elong-fact-P_C"/>
    <property type="match status" value="1"/>
</dbReference>
<keyword evidence="13" id="KW-1185">Reference proteome</keyword>
<evidence type="ECO:0000256" key="6">
    <source>
        <dbReference type="ARBA" id="ARBA00022917"/>
    </source>
</evidence>
<evidence type="ECO:0000313" key="12">
    <source>
        <dbReference type="EMBL" id="SNB51559.1"/>
    </source>
</evidence>
<feature type="domain" description="Elongation factor P C-terminal" evidence="10">
    <location>
        <begin position="131"/>
        <end position="186"/>
    </location>
</feature>